<organism evidence="2 3">
    <name type="scientific">Pyrodictium abyssi</name>
    <dbReference type="NCBI Taxonomy" id="54256"/>
    <lineage>
        <taxon>Archaea</taxon>
        <taxon>Thermoproteota</taxon>
        <taxon>Thermoprotei</taxon>
        <taxon>Desulfurococcales</taxon>
        <taxon>Pyrodictiaceae</taxon>
        <taxon>Pyrodictium</taxon>
    </lineage>
</organism>
<evidence type="ECO:0000259" key="1">
    <source>
        <dbReference type="Pfam" id="PF13840"/>
    </source>
</evidence>
<dbReference type="GeneID" id="89288123"/>
<dbReference type="EMBL" id="AP028907">
    <property type="protein sequence ID" value="BES80535.1"/>
    <property type="molecule type" value="Genomic_DNA"/>
</dbReference>
<dbReference type="Gene3D" id="3.30.2130.10">
    <property type="entry name" value="VC0802-like"/>
    <property type="match status" value="1"/>
</dbReference>
<dbReference type="SUPFAM" id="SSF55021">
    <property type="entry name" value="ACT-like"/>
    <property type="match status" value="1"/>
</dbReference>
<accession>A0ABN6ZJU4</accession>
<dbReference type="InterPro" id="IPR027795">
    <property type="entry name" value="CASTOR_ACT_dom"/>
</dbReference>
<dbReference type="PIRSF" id="PIRSF014439">
    <property type="entry name" value="APE1894_ACT"/>
    <property type="match status" value="1"/>
</dbReference>
<dbReference type="InterPro" id="IPR016619">
    <property type="entry name" value="UCP014439_ACT"/>
</dbReference>
<keyword evidence="3" id="KW-1185">Reference proteome</keyword>
<gene>
    <name evidence="2" type="ORF">PABY_01020</name>
</gene>
<dbReference type="InterPro" id="IPR045865">
    <property type="entry name" value="ACT-like_dom_sf"/>
</dbReference>
<sequence length="236" mass="26105">MAAQSFSEIVRRLVDADPCVQECLARGIANYSELARRIKPVAEKEAGRSASLEAIKAALVRYASRLRERGTQTPQRKLLEVLAKSALELRTGVTVATVKLHALPQLAEAAAELAGRTRLLFLMQSISSVTITVSSEYFGYIERRVGRENFIEIYPDQAVLVIVSPPSVVETQGFVAHITSILARNGININQIESVYTDTILVLGLDDALKAFQLLREAIEVAKRSLEEAQRREEKD</sequence>
<dbReference type="Pfam" id="PF13840">
    <property type="entry name" value="ACT_7"/>
    <property type="match status" value="1"/>
</dbReference>
<evidence type="ECO:0000313" key="3">
    <source>
        <dbReference type="Proteomes" id="UP001341135"/>
    </source>
</evidence>
<proteinExistence type="predicted"/>
<dbReference type="Proteomes" id="UP001341135">
    <property type="component" value="Chromosome"/>
</dbReference>
<feature type="domain" description="CASTOR ACT" evidence="1">
    <location>
        <begin position="153"/>
        <end position="216"/>
    </location>
</feature>
<name>A0ABN6ZJU4_9CREN</name>
<evidence type="ECO:0000313" key="2">
    <source>
        <dbReference type="EMBL" id="BES80535.1"/>
    </source>
</evidence>
<dbReference type="RefSeq" id="WP_338250857.1">
    <property type="nucleotide sequence ID" value="NZ_AP028907.1"/>
</dbReference>
<reference evidence="2 3" key="1">
    <citation type="submission" date="2023-09" db="EMBL/GenBank/DDBJ databases">
        <title>Pyrofollis japonicus gen. nov. sp. nov., a novel member of the family Pyrodictiaceae isolated from the Iheya North hydrothermal field.</title>
        <authorList>
            <person name="Miyazaki U."/>
            <person name="Sanari M."/>
            <person name="Tame A."/>
            <person name="Kitajima M."/>
            <person name="Okamoto A."/>
            <person name="Sawayama S."/>
            <person name="Miyazaki J."/>
            <person name="Takai K."/>
            <person name="Nakagawa S."/>
        </authorList>
    </citation>
    <scope>NUCLEOTIDE SEQUENCE [LARGE SCALE GENOMIC DNA]</scope>
    <source>
        <strain evidence="2 3">AV2</strain>
    </source>
</reference>
<protein>
    <recommendedName>
        <fullName evidence="1">CASTOR ACT domain-containing protein</fullName>
    </recommendedName>
</protein>